<keyword evidence="4" id="KW-0540">Nuclease</keyword>
<keyword evidence="14" id="KW-0239">DNA-directed DNA polymerase</keyword>
<dbReference type="GO" id="GO:0042575">
    <property type="term" value="C:DNA polymerase complex"/>
    <property type="evidence" value="ECO:0007669"/>
    <property type="project" value="UniProtKB-ARBA"/>
</dbReference>
<keyword evidence="11" id="KW-0460">Magnesium</keyword>
<keyword evidence="12" id="KW-0229">DNA integration</keyword>
<feature type="region of interest" description="Disordered" evidence="19">
    <location>
        <begin position="818"/>
        <end position="856"/>
    </location>
</feature>
<dbReference type="Pfam" id="PF25597">
    <property type="entry name" value="SH3_retrovirus"/>
    <property type="match status" value="2"/>
</dbReference>
<dbReference type="GO" id="GO:0003887">
    <property type="term" value="F:DNA-directed DNA polymerase activity"/>
    <property type="evidence" value="ECO:0007669"/>
    <property type="project" value="UniProtKB-KW"/>
</dbReference>
<keyword evidence="18" id="KW-0863">Zinc-finger</keyword>
<dbReference type="GO" id="GO:0006508">
    <property type="term" value="P:proteolysis"/>
    <property type="evidence" value="ECO:0007669"/>
    <property type="project" value="UniProtKB-KW"/>
</dbReference>
<dbReference type="InterPro" id="IPR057670">
    <property type="entry name" value="SH3_retrovirus"/>
</dbReference>
<dbReference type="GO" id="GO:0004519">
    <property type="term" value="F:endonuclease activity"/>
    <property type="evidence" value="ECO:0007669"/>
    <property type="project" value="UniProtKB-KW"/>
</dbReference>
<keyword evidence="5" id="KW-0479">Metal-binding</keyword>
<evidence type="ECO:0000256" key="11">
    <source>
        <dbReference type="ARBA" id="ARBA00022842"/>
    </source>
</evidence>
<evidence type="ECO:0000256" key="6">
    <source>
        <dbReference type="ARBA" id="ARBA00022741"/>
    </source>
</evidence>
<evidence type="ECO:0000259" key="21">
    <source>
        <dbReference type="PROSITE" id="PS50994"/>
    </source>
</evidence>
<gene>
    <name evidence="22" type="ORF">M514_22733</name>
</gene>
<keyword evidence="10" id="KW-0067">ATP-binding</keyword>
<feature type="domain" description="Integrase catalytic" evidence="21">
    <location>
        <begin position="1865"/>
        <end position="2031"/>
    </location>
</feature>
<evidence type="ECO:0000313" key="22">
    <source>
        <dbReference type="EMBL" id="KFD65016.1"/>
    </source>
</evidence>
<evidence type="ECO:0000256" key="8">
    <source>
        <dbReference type="ARBA" id="ARBA00022759"/>
    </source>
</evidence>
<dbReference type="GO" id="GO:0008270">
    <property type="term" value="F:zinc ion binding"/>
    <property type="evidence" value="ECO:0007669"/>
    <property type="project" value="UniProtKB-KW"/>
</dbReference>
<evidence type="ECO:0000259" key="20">
    <source>
        <dbReference type="PROSITE" id="PS50158"/>
    </source>
</evidence>
<evidence type="ECO:0000256" key="18">
    <source>
        <dbReference type="PROSITE-ProRule" id="PRU00047"/>
    </source>
</evidence>
<feature type="region of interest" description="Disordered" evidence="19">
    <location>
        <begin position="2102"/>
        <end position="2141"/>
    </location>
</feature>
<keyword evidence="15" id="KW-0917">Virion maturation</keyword>
<dbReference type="Gene3D" id="3.30.420.10">
    <property type="entry name" value="Ribonuclease H-like superfamily/Ribonuclease H"/>
    <property type="match status" value="2"/>
</dbReference>
<evidence type="ECO:0000256" key="16">
    <source>
        <dbReference type="ARBA" id="ARBA00023172"/>
    </source>
</evidence>
<dbReference type="InterPro" id="IPR001878">
    <property type="entry name" value="Znf_CCHC"/>
</dbReference>
<keyword evidence="3" id="KW-0645">Protease</keyword>
<dbReference type="SUPFAM" id="SSF57756">
    <property type="entry name" value="Retrovirus zinc finger-like domains"/>
    <property type="match status" value="2"/>
</dbReference>
<dbReference type="SUPFAM" id="SSF56672">
    <property type="entry name" value="DNA/RNA polymerases"/>
    <property type="match status" value="2"/>
</dbReference>
<feature type="domain" description="CCHC-type" evidence="20">
    <location>
        <begin position="1620"/>
        <end position="1635"/>
    </location>
</feature>
<evidence type="ECO:0000256" key="12">
    <source>
        <dbReference type="ARBA" id="ARBA00022908"/>
    </source>
</evidence>
<dbReference type="PANTHER" id="PTHR42648">
    <property type="entry name" value="TRANSPOSASE, PUTATIVE-RELATED"/>
    <property type="match status" value="1"/>
</dbReference>
<evidence type="ECO:0008006" key="23">
    <source>
        <dbReference type="Google" id="ProtNLM"/>
    </source>
</evidence>
<keyword evidence="16" id="KW-0233">DNA recombination</keyword>
<dbReference type="GO" id="GO:0004190">
    <property type="term" value="F:aspartic-type endopeptidase activity"/>
    <property type="evidence" value="ECO:0007669"/>
    <property type="project" value="UniProtKB-KW"/>
</dbReference>
<sequence length="2728" mass="307441">MYLHTKDKTSGAFRAYLRSVINDYKDRPCVQGACVDINKQLLTELGVLCLQIYNRLWAQHASSAQVAEHEIEEVANTSACEFHVFDSIFVEACASVRCELLLSTDCNVSKEVANGSVLFEIEAVLEARDCSDLVSGDTPCPSVGDEKVKAWKKRDAVARSIISRSLDDFHHAFIRSCKTSKEMMDTIVRIKEQATVSNKLLVSSEFHAYTWKPGMNVASFIAGLNAIVNKMQSLNIVLDDATVVGKAVQCLPPEFDSFRHSWRLSAPKFATLSDLTSQLFACESDQLCRSMQTEAVGEAFVGKQTRNQPKNPNNKSRYKNVVCWNCKKKGHIRRECRNKRCVSTDALNPGDERRTHGGFVVRTNVEPRQERNDGWIADSGAFKHITRNRHWFSTFKEIDPCGVRVGDDNLVYAVGVGTIDVEMYNGKTWNLSTLNDVLYVPDFGPSCLFSLGAAAARGYKITIEGEKVCLTKGGKVDLVGYKDGDLYTLLIRRSSQSPQSAMSAVAGGNSLELWHQRLGHISIDKIKAMSKQNLVNGLQITGEQKFFCEGCIFGSMSRNPHREVTERRDCLPGEILHTDVCGPFIQPSIGGSLYFVCFKDESSGYRKVYFMKRKDEVLKYLKLVITEVKRETGRAVKCLRSDCGTEFVNKTVGDFLVENGILHERSPPYTPESNGMAERENRTLVEKARSTLCTRNLPKSLWAEAVYTAAYLMNRVPNRKENTATPYERWFGKRPSVGHLRVFGCDAYVHVPAQHRKKLDPKARKVVFVGYGLSNKIYRIYDSRKHRVEEVTDVKFNESLVKKVVLFEGEEAKWIPTEDENQTESLQKCTGTDKKEAGLKRGPGRPPGSKNWERPSLPLTMELRPRQCNPSAMLVRADPGSVEEALRCPEAHKWKEAMNEEIDALQKNNTWALTELPPDRKTVQCKWVFKTKVNPKGGVDRYKARLVAKGFTQRPEIDYFETFAPVARYDSIRTVLAIAADEDLEILQFDVKTAFLHGTIDEVIFMDQPPGYDDHSGRVCKLQRAIYGLKQAPRAWNRRFHDFLVTLKLRRAQADQCIYVSDGALQMRIILALYVDDGLLCCSDTVVLNDIVRKLSNEFEITVGDPSYFIGLEVHRDRKKRAIAIGQKAYIERILGKFNMLNCKPVACPGSSSLKLSKDMGPSTTDERNEMLKIPYKAAVGSLMFLMTCSRPDISFEPSKVSQFAEDPGLLHWKAVKRIFRYLKGTQDLKLIFSSKAEGYKGPQDATGESLQLKAYCDSDWAGDVDSRRSTSGYVLTLCNGPVSTRAQKAVAQSTVEAEYVAIAEVTKEIKWIRQLLLDLGREQTNATCVFSDNQGAICLTSNPQLHRRTKHIDVRYHFIRAEKEDRVIAVQYTPSHEQPADMLTKTVSPVRHLSCCQILGMSADLNGENYLRWKFEIEAVLEARDCSDLVSGDTPCPSVGDEKVKAWKKRDAVARSIISRSLDDFHHAFIRSCKTSKEMMDTIVRIKEQATVSNKLLVSSEFHAYTWKPGMNVASFIAGLNAIVNKMQSLNIVLDDATVVGKAVQCLPPEFGSFRQSWRLSAPKFAKLSDLTSQLFACESDQLCRSMQTEAVGEAFVGKQTRNQPKNPNNKSRYKNVVCWNCKKKGHIRRECRNKRCVSTDALNPGDERRTHGGFVVRTNVELRQERNDGWIADSGAFKHITRNRHWFSTFKEIDPCGVRVGDDNLVYAVGVGTIDVEMYNGKTWNLSTLNDVLYVPDFGPSCLFSLGAAAARGYKITIEGEKVCLTKGGKIDLVGYKDGDLYTLLIRRSSQSLQSAMSAVAGGNSLELWHQRLGHISIDKIKAMSKQNLVNGLQITGEQKFFCEGCIFGSMSRNPHREVTERRDCLPGEILHTDVCGPFIQPSIGGSLYFVCFKDESSGYRKVYFMKRKDEVLKYLKLVITEVKRETGRAVKCLRSDCGTEFVNKTVGDFLVENGILHERSPPYTPESNGMAERENRTLVEKARSTLCTRNLPKSLWAEAVCLPPYLMNRVPNRKENTATPYERVFGCDAYVHVPAQHRKKLDPKARKVVFVGYGLSNKIYRIYDSRKHRVEEVTDVKFNESLVKKVVLFEGEEAKWIPTEDENQTESLEKCTGTDKKEAGLKRGPGRPPGSKNWERPSLPLTMELRPRQCNPSAMLVRADPGSVEEALRCPEAHKWKEAMNEEIDALQKNNTWALTELPPDCAVVQCKWVFKTRIQSSTGRKHNVWALTELPPDRKTVQCKWVFKTRVNPNGGVDRYKARLVAKGFTQRPEIDYFERFVPVARYDSIRTVLAIAADEELEILQFDVKTAFLHGTIDEVIFMDQPPGYVDHSGRVCKLQRAIYGLKQAPRAWNRRFHDFLVTLKLRRAQADQCIYVSDGALQMRIILALYVDDGLLCCSDTVVLNDIVRKLSNEFEITVGDPSYFIGLEVHRDRKKRAIAIGQKAYIERILGKFNMLNCKPVACPGSSSLKLSKDMGPSTTDERNEMLKIPYKAAVGSLMFLMTCSRPDISFEPSKVSQFAEDPGLLHWKAVKRIFRYLKGTQDLKLIFSSKAEGYKGPQDATGESLQLKAYCDSDWAGDVDSRRSTSGYVLTLCNGPVVWSTGGQKAVAQSTVEAEYVAIAEVTKEIKWIRQLLLDLGREQTNATCVFSDNQGAICLTSNPQLHRRTKHIDVRYHFIRAEKEDRVIAVQYTPSHEQPADMLTKTVSPVRHLSCCQILGMSADVIA</sequence>
<feature type="compositionally biased region" description="Basic and acidic residues" evidence="19">
    <location>
        <begin position="2110"/>
        <end position="2124"/>
    </location>
</feature>
<dbReference type="PANTHER" id="PTHR42648:SF11">
    <property type="entry name" value="TRANSPOSON TY4-P GAG-POL POLYPROTEIN"/>
    <property type="match status" value="1"/>
</dbReference>
<keyword evidence="8" id="KW-0255">Endonuclease</keyword>
<reference evidence="22" key="1">
    <citation type="journal article" date="2014" name="Nat. Genet.">
        <title>Genome and transcriptome of the porcine whipworm Trichuris suis.</title>
        <authorList>
            <person name="Jex A.R."/>
            <person name="Nejsum P."/>
            <person name="Schwarz E.M."/>
            <person name="Hu L."/>
            <person name="Young N.D."/>
            <person name="Hall R.S."/>
            <person name="Korhonen P.K."/>
            <person name="Liao S."/>
            <person name="Thamsborg S."/>
            <person name="Xia J."/>
            <person name="Xu P."/>
            <person name="Wang S."/>
            <person name="Scheerlinck J.P."/>
            <person name="Hofmann A."/>
            <person name="Sternberg P.W."/>
            <person name="Wang J."/>
            <person name="Gasser R.B."/>
        </authorList>
    </citation>
    <scope>NUCLEOTIDE SEQUENCE [LARGE SCALE GENOMIC DNA]</scope>
    <source>
        <strain evidence="22">DCEP-RM93F</strain>
    </source>
</reference>
<evidence type="ECO:0000256" key="14">
    <source>
        <dbReference type="ARBA" id="ARBA00022932"/>
    </source>
</evidence>
<dbReference type="GO" id="GO:0005524">
    <property type="term" value="F:ATP binding"/>
    <property type="evidence" value="ECO:0007669"/>
    <property type="project" value="UniProtKB-KW"/>
</dbReference>
<dbReference type="Pfam" id="PF07727">
    <property type="entry name" value="RVT_2"/>
    <property type="match status" value="2"/>
</dbReference>
<dbReference type="Pfam" id="PF00098">
    <property type="entry name" value="zf-CCHC"/>
    <property type="match status" value="2"/>
</dbReference>
<dbReference type="InterPro" id="IPR054722">
    <property type="entry name" value="PolX-like_BBD"/>
</dbReference>
<keyword evidence="7" id="KW-0064">Aspartyl protease</keyword>
<evidence type="ECO:0000256" key="2">
    <source>
        <dbReference type="ARBA" id="ARBA00022612"/>
    </source>
</evidence>
<dbReference type="CDD" id="cd09272">
    <property type="entry name" value="RNase_HI_RT_Ty1"/>
    <property type="match status" value="2"/>
</dbReference>
<dbReference type="EMBL" id="KL367545">
    <property type="protein sequence ID" value="KFD65016.1"/>
    <property type="molecule type" value="Genomic_DNA"/>
</dbReference>
<dbReference type="GO" id="GO:0006310">
    <property type="term" value="P:DNA recombination"/>
    <property type="evidence" value="ECO:0007669"/>
    <property type="project" value="UniProtKB-KW"/>
</dbReference>
<evidence type="ECO:0000256" key="15">
    <source>
        <dbReference type="ARBA" id="ARBA00023113"/>
    </source>
</evidence>
<organism evidence="22">
    <name type="scientific">Trichuris suis</name>
    <name type="common">pig whipworm</name>
    <dbReference type="NCBI Taxonomy" id="68888"/>
    <lineage>
        <taxon>Eukaryota</taxon>
        <taxon>Metazoa</taxon>
        <taxon>Ecdysozoa</taxon>
        <taxon>Nematoda</taxon>
        <taxon>Enoplea</taxon>
        <taxon>Dorylaimia</taxon>
        <taxon>Trichinellida</taxon>
        <taxon>Trichuridae</taxon>
        <taxon>Trichuris</taxon>
    </lineage>
</organism>
<dbReference type="SMART" id="SM00343">
    <property type="entry name" value="ZnF_C2HC"/>
    <property type="match status" value="2"/>
</dbReference>
<dbReference type="InterPro" id="IPR001584">
    <property type="entry name" value="Integrase_cat-core"/>
</dbReference>
<evidence type="ECO:0000256" key="4">
    <source>
        <dbReference type="ARBA" id="ARBA00022722"/>
    </source>
</evidence>
<dbReference type="InterPro" id="IPR036875">
    <property type="entry name" value="Znf_CCHC_sf"/>
</dbReference>
<protein>
    <recommendedName>
        <fullName evidence="23">Retrovirus-related Pol polyprotein from transposon TNT 1-94</fullName>
    </recommendedName>
</protein>
<dbReference type="Pfam" id="PF14223">
    <property type="entry name" value="Retrotran_gag_2"/>
    <property type="match status" value="2"/>
</dbReference>
<dbReference type="GO" id="GO:0015074">
    <property type="term" value="P:DNA integration"/>
    <property type="evidence" value="ECO:0007669"/>
    <property type="project" value="UniProtKB-KW"/>
</dbReference>
<proteinExistence type="predicted"/>
<keyword evidence="6" id="KW-0547">Nucleotide-binding</keyword>
<dbReference type="GO" id="GO:0003676">
    <property type="term" value="F:nucleic acid binding"/>
    <property type="evidence" value="ECO:0007669"/>
    <property type="project" value="InterPro"/>
</dbReference>
<evidence type="ECO:0000256" key="5">
    <source>
        <dbReference type="ARBA" id="ARBA00022723"/>
    </source>
</evidence>
<dbReference type="InterPro" id="IPR036397">
    <property type="entry name" value="RNaseH_sf"/>
</dbReference>
<dbReference type="Pfam" id="PF13976">
    <property type="entry name" value="gag_pre-integrs"/>
    <property type="match status" value="2"/>
</dbReference>
<dbReference type="Proteomes" id="UP000030758">
    <property type="component" value="Unassembled WGS sequence"/>
</dbReference>
<keyword evidence="14" id="KW-0548">Nucleotidyltransferase</keyword>
<keyword evidence="9" id="KW-0378">Hydrolase</keyword>
<keyword evidence="13" id="KW-0695">RNA-directed DNA polymerase</keyword>
<dbReference type="PROSITE" id="PS50158">
    <property type="entry name" value="ZF_CCHC"/>
    <property type="match status" value="2"/>
</dbReference>
<keyword evidence="17" id="KW-0511">Multifunctional enzyme</keyword>
<evidence type="ECO:0000256" key="19">
    <source>
        <dbReference type="SAM" id="MobiDB-lite"/>
    </source>
</evidence>
<evidence type="ECO:0000256" key="9">
    <source>
        <dbReference type="ARBA" id="ARBA00022801"/>
    </source>
</evidence>
<evidence type="ECO:0000256" key="17">
    <source>
        <dbReference type="ARBA" id="ARBA00023268"/>
    </source>
</evidence>
<dbReference type="InterPro" id="IPR013103">
    <property type="entry name" value="RVT_2"/>
</dbReference>
<dbReference type="InterPro" id="IPR025724">
    <property type="entry name" value="GAG-pre-integrase_dom"/>
</dbReference>
<dbReference type="GO" id="GO:0003964">
    <property type="term" value="F:RNA-directed DNA polymerase activity"/>
    <property type="evidence" value="ECO:0007669"/>
    <property type="project" value="UniProtKB-KW"/>
</dbReference>
<accession>A0A085N6C0</accession>
<dbReference type="Pfam" id="PF22936">
    <property type="entry name" value="Pol_BBD"/>
    <property type="match status" value="2"/>
</dbReference>
<evidence type="ECO:0000256" key="10">
    <source>
        <dbReference type="ARBA" id="ARBA00022840"/>
    </source>
</evidence>
<dbReference type="InterPro" id="IPR043502">
    <property type="entry name" value="DNA/RNA_pol_sf"/>
</dbReference>
<keyword evidence="18" id="KW-0862">Zinc</keyword>
<feature type="domain" description="CCHC-type" evidence="20">
    <location>
        <begin position="323"/>
        <end position="338"/>
    </location>
</feature>
<dbReference type="GO" id="GO:0019899">
    <property type="term" value="F:enzyme binding"/>
    <property type="evidence" value="ECO:0007669"/>
    <property type="project" value="UniProtKB-ARBA"/>
</dbReference>
<feature type="domain" description="Integrase catalytic" evidence="21">
    <location>
        <begin position="568"/>
        <end position="734"/>
    </location>
</feature>
<evidence type="ECO:0000256" key="1">
    <source>
        <dbReference type="ARBA" id="ARBA00002180"/>
    </source>
</evidence>
<evidence type="ECO:0000256" key="13">
    <source>
        <dbReference type="ARBA" id="ARBA00022918"/>
    </source>
</evidence>
<evidence type="ECO:0000256" key="3">
    <source>
        <dbReference type="ARBA" id="ARBA00022670"/>
    </source>
</evidence>
<keyword evidence="14" id="KW-0808">Transferase</keyword>
<evidence type="ECO:0000256" key="7">
    <source>
        <dbReference type="ARBA" id="ARBA00022750"/>
    </source>
</evidence>
<keyword evidence="2" id="KW-1188">Viral release from host cell</keyword>
<dbReference type="SUPFAM" id="SSF53098">
    <property type="entry name" value="Ribonuclease H-like"/>
    <property type="match status" value="2"/>
</dbReference>
<dbReference type="InterPro" id="IPR039537">
    <property type="entry name" value="Retrotran_Ty1/copia-like"/>
</dbReference>
<dbReference type="PROSITE" id="PS50994">
    <property type="entry name" value="INTEGRASE"/>
    <property type="match status" value="2"/>
</dbReference>
<comment type="function">
    <text evidence="1">The aspartyl protease (PR) mediates the proteolytic cleavages of the Gag and Gag-Pol polyproteins after assembly of the VLP.</text>
</comment>
<dbReference type="InterPro" id="IPR012337">
    <property type="entry name" value="RNaseH-like_sf"/>
</dbReference>
<name>A0A085N6C0_9BILA</name>